<comment type="caution">
    <text evidence="2">The sequence shown here is derived from an EMBL/GenBank/DDBJ whole genome shotgun (WGS) entry which is preliminary data.</text>
</comment>
<keyword evidence="3" id="KW-1185">Reference proteome</keyword>
<reference evidence="2" key="1">
    <citation type="submission" date="2020-08" db="EMBL/GenBank/DDBJ databases">
        <title>Multicomponent nature underlies the extraordinary mechanical properties of spider dragline silk.</title>
        <authorList>
            <person name="Kono N."/>
            <person name="Nakamura H."/>
            <person name="Mori M."/>
            <person name="Yoshida Y."/>
            <person name="Ohtoshi R."/>
            <person name="Malay A.D."/>
            <person name="Moran D.A.P."/>
            <person name="Tomita M."/>
            <person name="Numata K."/>
            <person name="Arakawa K."/>
        </authorList>
    </citation>
    <scope>NUCLEOTIDE SEQUENCE</scope>
</reference>
<evidence type="ECO:0000313" key="2">
    <source>
        <dbReference type="EMBL" id="GFT44716.1"/>
    </source>
</evidence>
<proteinExistence type="predicted"/>
<dbReference type="Proteomes" id="UP000887013">
    <property type="component" value="Unassembled WGS sequence"/>
</dbReference>
<feature type="region of interest" description="Disordered" evidence="1">
    <location>
        <begin position="1"/>
        <end position="21"/>
    </location>
</feature>
<accession>A0A8X6TQF0</accession>
<dbReference type="AlphaFoldDB" id="A0A8X6TQF0"/>
<name>A0A8X6TQF0_NEPPI</name>
<evidence type="ECO:0000313" key="3">
    <source>
        <dbReference type="Proteomes" id="UP000887013"/>
    </source>
</evidence>
<evidence type="ECO:0000256" key="1">
    <source>
        <dbReference type="SAM" id="MobiDB-lite"/>
    </source>
</evidence>
<sequence>IFETKRQIDSSRLLDSKTSNSKELEWSGHNLVCTEKEALLENTIGGNNSTIKKQE</sequence>
<gene>
    <name evidence="2" type="ORF">NPIL_71821</name>
</gene>
<organism evidence="2 3">
    <name type="scientific">Nephila pilipes</name>
    <name type="common">Giant wood spider</name>
    <name type="synonym">Nephila maculata</name>
    <dbReference type="NCBI Taxonomy" id="299642"/>
    <lineage>
        <taxon>Eukaryota</taxon>
        <taxon>Metazoa</taxon>
        <taxon>Ecdysozoa</taxon>
        <taxon>Arthropoda</taxon>
        <taxon>Chelicerata</taxon>
        <taxon>Arachnida</taxon>
        <taxon>Araneae</taxon>
        <taxon>Araneomorphae</taxon>
        <taxon>Entelegynae</taxon>
        <taxon>Araneoidea</taxon>
        <taxon>Nephilidae</taxon>
        <taxon>Nephila</taxon>
    </lineage>
</organism>
<protein>
    <submittedName>
        <fullName evidence="2">Uncharacterized protein</fullName>
    </submittedName>
</protein>
<dbReference type="EMBL" id="BMAW01015608">
    <property type="protein sequence ID" value="GFT44716.1"/>
    <property type="molecule type" value="Genomic_DNA"/>
</dbReference>
<feature type="non-terminal residue" evidence="2">
    <location>
        <position position="1"/>
    </location>
</feature>